<dbReference type="Proteomes" id="UP000580250">
    <property type="component" value="Unassembled WGS sequence"/>
</dbReference>
<organism evidence="2 3">
    <name type="scientific">Meloidogyne enterolobii</name>
    <name type="common">Root-knot nematode worm</name>
    <name type="synonym">Meloidogyne mayaguensis</name>
    <dbReference type="NCBI Taxonomy" id="390850"/>
    <lineage>
        <taxon>Eukaryota</taxon>
        <taxon>Metazoa</taxon>
        <taxon>Ecdysozoa</taxon>
        <taxon>Nematoda</taxon>
        <taxon>Chromadorea</taxon>
        <taxon>Rhabditida</taxon>
        <taxon>Tylenchina</taxon>
        <taxon>Tylenchomorpha</taxon>
        <taxon>Tylenchoidea</taxon>
        <taxon>Meloidogynidae</taxon>
        <taxon>Meloidogyninae</taxon>
        <taxon>Meloidogyne</taxon>
    </lineage>
</organism>
<accession>A0A6V7ULH7</accession>
<name>A0A6V7ULH7_MELEN</name>
<dbReference type="GO" id="GO:0005743">
    <property type="term" value="C:mitochondrial inner membrane"/>
    <property type="evidence" value="ECO:0007669"/>
    <property type="project" value="TreeGrafter"/>
</dbReference>
<gene>
    <name evidence="2" type="ORF">MENT_LOCUS14013</name>
</gene>
<dbReference type="EMBL" id="CAJEWN010000077">
    <property type="protein sequence ID" value="CAD2159988.1"/>
    <property type="molecule type" value="Genomic_DNA"/>
</dbReference>
<dbReference type="OrthoDB" id="64291at2759"/>
<protein>
    <submittedName>
        <fullName evidence="2">Uncharacterized protein</fullName>
    </submittedName>
</protein>
<keyword evidence="1" id="KW-1133">Transmembrane helix</keyword>
<evidence type="ECO:0000313" key="2">
    <source>
        <dbReference type="EMBL" id="CAD2159988.1"/>
    </source>
</evidence>
<dbReference type="AlphaFoldDB" id="A0A6V7ULH7"/>
<dbReference type="PANTHER" id="PTHR47148:SF1">
    <property type="entry name" value="CYTOCHROME C OXIDASE ASSEMBLY FACTOR 1 HOMOLOG"/>
    <property type="match status" value="1"/>
</dbReference>
<dbReference type="PANTHER" id="PTHR47148">
    <property type="entry name" value="CYTOCHROME C OXIDASE ASSEMBLY FACTOR 1 HOMOLOG"/>
    <property type="match status" value="1"/>
</dbReference>
<dbReference type="GO" id="GO:0032981">
    <property type="term" value="P:mitochondrial respiratory chain complex I assembly"/>
    <property type="evidence" value="ECO:0007669"/>
    <property type="project" value="TreeGrafter"/>
</dbReference>
<keyword evidence="1" id="KW-0812">Transmembrane</keyword>
<feature type="transmembrane region" description="Helical" evidence="1">
    <location>
        <begin position="12"/>
        <end position="35"/>
    </location>
</feature>
<evidence type="ECO:0000313" key="3">
    <source>
        <dbReference type="Proteomes" id="UP000580250"/>
    </source>
</evidence>
<proteinExistence type="predicted"/>
<comment type="caution">
    <text evidence="2">The sequence shown here is derived from an EMBL/GenBank/DDBJ whole genome shotgun (WGS) entry which is preliminary data.</text>
</comment>
<dbReference type="GO" id="GO:0033617">
    <property type="term" value="P:mitochondrial respiratory chain complex IV assembly"/>
    <property type="evidence" value="ECO:0007669"/>
    <property type="project" value="TreeGrafter"/>
</dbReference>
<dbReference type="InterPro" id="IPR014807">
    <property type="entry name" value="Coa1"/>
</dbReference>
<reference evidence="2 3" key="1">
    <citation type="submission" date="2020-08" db="EMBL/GenBank/DDBJ databases">
        <authorList>
            <person name="Koutsovoulos G."/>
            <person name="Danchin GJ E."/>
        </authorList>
    </citation>
    <scope>NUCLEOTIDE SEQUENCE [LARGE SCALE GENOMIC DNA]</scope>
</reference>
<keyword evidence="1" id="KW-0472">Membrane</keyword>
<evidence type="ECO:0000256" key="1">
    <source>
        <dbReference type="SAM" id="Phobius"/>
    </source>
</evidence>
<dbReference type="Pfam" id="PF08695">
    <property type="entry name" value="Coa1"/>
    <property type="match status" value="1"/>
</dbReference>
<sequence length="159" mass="18525">MFQRLITFHRQVRISSLAVASFNVFVFGFSGIYLIEKINQWRMKKIEHYKEAVAILMEHEEVGNLLGKPLTIGNADVYDRENNYVGKIESKFLIPLFGANCDGYLNVFAKRENNLSEFLLEKLELETSGGDRYLIFTRSKEIEESPKLSKQKRPRLCRE</sequence>